<evidence type="ECO:0000256" key="9">
    <source>
        <dbReference type="SAM" id="SignalP"/>
    </source>
</evidence>
<dbReference type="InterPro" id="IPR000691">
    <property type="entry name" value="Prot_inh_I16_SSI"/>
</dbReference>
<accession>A0ABP6LS78</accession>
<keyword evidence="12" id="KW-1185">Reference proteome</keyword>
<keyword evidence="4" id="KW-0964">Secreted</keyword>
<feature type="chain" id="PRO_5047515719" description="Subtilisin inhibitor domain-containing protein" evidence="9">
    <location>
        <begin position="28"/>
        <end position="160"/>
    </location>
</feature>
<dbReference type="Pfam" id="PF00720">
    <property type="entry name" value="SSI"/>
    <property type="match status" value="1"/>
</dbReference>
<protein>
    <recommendedName>
        <fullName evidence="10">Subtilisin inhibitor domain-containing protein</fullName>
    </recommendedName>
</protein>
<comment type="subcellular location">
    <subcellularLocation>
        <location evidence="1">Secreted</location>
    </subcellularLocation>
</comment>
<evidence type="ECO:0000256" key="4">
    <source>
        <dbReference type="ARBA" id="ARBA00022525"/>
    </source>
</evidence>
<feature type="signal peptide" evidence="9">
    <location>
        <begin position="1"/>
        <end position="27"/>
    </location>
</feature>
<evidence type="ECO:0000256" key="2">
    <source>
        <dbReference type="ARBA" id="ARBA00010472"/>
    </source>
</evidence>
<feature type="domain" description="Subtilisin inhibitor" evidence="10">
    <location>
        <begin position="37"/>
        <end position="120"/>
    </location>
</feature>
<comment type="similarity">
    <text evidence="2 8">Belongs to the protease inhibitor I16 (SSI) family.</text>
</comment>
<evidence type="ECO:0000313" key="11">
    <source>
        <dbReference type="EMBL" id="GAA3056272.1"/>
    </source>
</evidence>
<evidence type="ECO:0000259" key="10">
    <source>
        <dbReference type="Pfam" id="PF00720"/>
    </source>
</evidence>
<keyword evidence="7" id="KW-1015">Disulfide bond</keyword>
<dbReference type="InterPro" id="IPR036819">
    <property type="entry name" value="Subtilisin_inhibitor-like_sf"/>
</dbReference>
<name>A0ABP6LS78_9ACTN</name>
<evidence type="ECO:0000256" key="8">
    <source>
        <dbReference type="RuleBase" id="RU003471"/>
    </source>
</evidence>
<evidence type="ECO:0000313" key="12">
    <source>
        <dbReference type="Proteomes" id="UP001501532"/>
    </source>
</evidence>
<evidence type="ECO:0000256" key="5">
    <source>
        <dbReference type="ARBA" id="ARBA00022690"/>
    </source>
</evidence>
<dbReference type="SUPFAM" id="SSF55399">
    <property type="entry name" value="Subtilisin inhibitor"/>
    <property type="match status" value="1"/>
</dbReference>
<keyword evidence="5 8" id="KW-0646">Protease inhibitor</keyword>
<dbReference type="RefSeq" id="WP_234513958.1">
    <property type="nucleotide sequence ID" value="NZ_BAAAUF010000045.1"/>
</dbReference>
<evidence type="ECO:0000256" key="1">
    <source>
        <dbReference type="ARBA" id="ARBA00004613"/>
    </source>
</evidence>
<comment type="subunit">
    <text evidence="3">Homodimer.</text>
</comment>
<dbReference type="Proteomes" id="UP001501532">
    <property type="component" value="Unassembled WGS sequence"/>
</dbReference>
<evidence type="ECO:0000256" key="7">
    <source>
        <dbReference type="ARBA" id="ARBA00023157"/>
    </source>
</evidence>
<proteinExistence type="inferred from homology"/>
<dbReference type="InterPro" id="IPR023549">
    <property type="entry name" value="Subtilisin_inhibitor"/>
</dbReference>
<reference evidence="12" key="1">
    <citation type="journal article" date="2019" name="Int. J. Syst. Evol. Microbiol.">
        <title>The Global Catalogue of Microorganisms (GCM) 10K type strain sequencing project: providing services to taxonomists for standard genome sequencing and annotation.</title>
        <authorList>
            <consortium name="The Broad Institute Genomics Platform"/>
            <consortium name="The Broad Institute Genome Sequencing Center for Infectious Disease"/>
            <person name="Wu L."/>
            <person name="Ma J."/>
        </authorList>
    </citation>
    <scope>NUCLEOTIDE SEQUENCE [LARGE SCALE GENOMIC DNA]</scope>
    <source>
        <strain evidence="12">JCM 9091</strain>
    </source>
</reference>
<gene>
    <name evidence="11" type="ORF">GCM10010448_44560</name>
</gene>
<evidence type="ECO:0000256" key="3">
    <source>
        <dbReference type="ARBA" id="ARBA00011738"/>
    </source>
</evidence>
<keyword evidence="6 8" id="KW-0722">Serine protease inhibitor</keyword>
<dbReference type="EMBL" id="BAAAUF010000045">
    <property type="protein sequence ID" value="GAA3056272.1"/>
    <property type="molecule type" value="Genomic_DNA"/>
</dbReference>
<sequence length="160" mass="16906">MTTKTTRALRGALIAAAALLPVVPAQAAPRPAVTGNWLYLTVTNGDDRSRDINGTLLLCDPPRGHSQAARACAELEAAQGDIGRIPAGHSLCPMLYAPVTVSARGEWDGRPVEYSHTFANSCELQARTGAVFALTDRAVPGVRHPVVPGVRHPMVPGVRQ</sequence>
<keyword evidence="9" id="KW-0732">Signal</keyword>
<dbReference type="Gene3D" id="3.30.350.10">
    <property type="entry name" value="Subtilisin inhibitor-like"/>
    <property type="match status" value="1"/>
</dbReference>
<comment type="caution">
    <text evidence="11">The sequence shown here is derived from an EMBL/GenBank/DDBJ whole genome shotgun (WGS) entry which is preliminary data.</text>
</comment>
<organism evidence="11 12">
    <name type="scientific">Streptomyces glomeratus</name>
    <dbReference type="NCBI Taxonomy" id="284452"/>
    <lineage>
        <taxon>Bacteria</taxon>
        <taxon>Bacillati</taxon>
        <taxon>Actinomycetota</taxon>
        <taxon>Actinomycetes</taxon>
        <taxon>Kitasatosporales</taxon>
        <taxon>Streptomycetaceae</taxon>
        <taxon>Streptomyces</taxon>
    </lineage>
</organism>
<evidence type="ECO:0000256" key="6">
    <source>
        <dbReference type="ARBA" id="ARBA00022900"/>
    </source>
</evidence>
<dbReference type="PRINTS" id="PR00294">
    <property type="entry name" value="SSBTLNINHBTR"/>
</dbReference>